<dbReference type="Proteomes" id="UP000295611">
    <property type="component" value="Unassembled WGS sequence"/>
</dbReference>
<name>A0A4R7B4S8_9NEIS</name>
<dbReference type="AlphaFoldDB" id="A0A4R7B4S8"/>
<gene>
    <name evidence="1" type="ORF">DFP86_10713</name>
</gene>
<dbReference type="EMBL" id="SNZP01000007">
    <property type="protein sequence ID" value="TDR79650.1"/>
    <property type="molecule type" value="Genomic_DNA"/>
</dbReference>
<evidence type="ECO:0000313" key="2">
    <source>
        <dbReference type="Proteomes" id="UP000295611"/>
    </source>
</evidence>
<protein>
    <submittedName>
        <fullName evidence="1">Uncharacterized protein</fullName>
    </submittedName>
</protein>
<accession>A0A4R7B4S8</accession>
<organism evidence="1 2">
    <name type="scientific">Paludibacterium purpuratum</name>
    <dbReference type="NCBI Taxonomy" id="1144873"/>
    <lineage>
        <taxon>Bacteria</taxon>
        <taxon>Pseudomonadati</taxon>
        <taxon>Pseudomonadota</taxon>
        <taxon>Betaproteobacteria</taxon>
        <taxon>Neisseriales</taxon>
        <taxon>Chromobacteriaceae</taxon>
        <taxon>Paludibacterium</taxon>
    </lineage>
</organism>
<keyword evidence="2" id="KW-1185">Reference proteome</keyword>
<sequence>MAMSTINTMALSLTEKVNVACIRRRQCAVKIVRYYAHVR</sequence>
<reference evidence="1 2" key="1">
    <citation type="submission" date="2019-03" db="EMBL/GenBank/DDBJ databases">
        <title>Genomic Encyclopedia of Type Strains, Phase III (KMG-III): the genomes of soil and plant-associated and newly described type strains.</title>
        <authorList>
            <person name="Whitman W."/>
        </authorList>
    </citation>
    <scope>NUCLEOTIDE SEQUENCE [LARGE SCALE GENOMIC DNA]</scope>
    <source>
        <strain evidence="1 2">CECT 8976</strain>
    </source>
</reference>
<evidence type="ECO:0000313" key="1">
    <source>
        <dbReference type="EMBL" id="TDR79650.1"/>
    </source>
</evidence>
<proteinExistence type="predicted"/>
<comment type="caution">
    <text evidence="1">The sequence shown here is derived from an EMBL/GenBank/DDBJ whole genome shotgun (WGS) entry which is preliminary data.</text>
</comment>